<dbReference type="InterPro" id="IPR050330">
    <property type="entry name" value="Bact_OuterMem_StrucFunc"/>
</dbReference>
<dbReference type="PANTHER" id="PTHR30329:SF21">
    <property type="entry name" value="LIPOPROTEIN YIAD-RELATED"/>
    <property type="match status" value="1"/>
</dbReference>
<keyword evidence="3" id="KW-0998">Cell outer membrane</keyword>
<organism evidence="8 9">
    <name type="scientific">Algoriphagus chordae</name>
    <dbReference type="NCBI Taxonomy" id="237019"/>
    <lineage>
        <taxon>Bacteria</taxon>
        <taxon>Pseudomonadati</taxon>
        <taxon>Bacteroidota</taxon>
        <taxon>Cytophagia</taxon>
        <taxon>Cytophagales</taxon>
        <taxon>Cyclobacteriaceae</taxon>
        <taxon>Algoriphagus</taxon>
    </lineage>
</organism>
<dbReference type="CDD" id="cd07185">
    <property type="entry name" value="OmpA_C-like"/>
    <property type="match status" value="1"/>
</dbReference>
<dbReference type="EMBL" id="QKZT01000008">
    <property type="protein sequence ID" value="PZX51925.1"/>
    <property type="molecule type" value="Genomic_DNA"/>
</dbReference>
<dbReference type="PRINTS" id="PR01021">
    <property type="entry name" value="OMPADOMAIN"/>
</dbReference>
<evidence type="ECO:0000256" key="4">
    <source>
        <dbReference type="PROSITE-ProRule" id="PRU00473"/>
    </source>
</evidence>
<dbReference type="OrthoDB" id="654178at2"/>
<evidence type="ECO:0000256" key="2">
    <source>
        <dbReference type="ARBA" id="ARBA00023136"/>
    </source>
</evidence>
<dbReference type="InterPro" id="IPR006664">
    <property type="entry name" value="OMP_bac"/>
</dbReference>
<evidence type="ECO:0000256" key="5">
    <source>
        <dbReference type="SAM" id="MobiDB-lite"/>
    </source>
</evidence>
<keyword evidence="6" id="KW-0732">Signal</keyword>
<evidence type="ECO:0000259" key="7">
    <source>
        <dbReference type="PROSITE" id="PS51123"/>
    </source>
</evidence>
<accession>A0A2W7RMJ3</accession>
<name>A0A2W7RMJ3_9BACT</name>
<protein>
    <submittedName>
        <fullName evidence="8">Outer membrane protein OmpA-like peptidoglycan-associated protein</fullName>
    </submittedName>
</protein>
<dbReference type="Proteomes" id="UP000248882">
    <property type="component" value="Unassembled WGS sequence"/>
</dbReference>
<dbReference type="SUPFAM" id="SSF103088">
    <property type="entry name" value="OmpA-like"/>
    <property type="match status" value="1"/>
</dbReference>
<comment type="subcellular location">
    <subcellularLocation>
        <location evidence="1">Cell outer membrane</location>
    </subcellularLocation>
</comment>
<dbReference type="PANTHER" id="PTHR30329">
    <property type="entry name" value="STATOR ELEMENT OF FLAGELLAR MOTOR COMPLEX"/>
    <property type="match status" value="1"/>
</dbReference>
<proteinExistence type="predicted"/>
<feature type="region of interest" description="Disordered" evidence="5">
    <location>
        <begin position="552"/>
        <end position="588"/>
    </location>
</feature>
<evidence type="ECO:0000256" key="1">
    <source>
        <dbReference type="ARBA" id="ARBA00004442"/>
    </source>
</evidence>
<feature type="signal peptide" evidence="6">
    <location>
        <begin position="1"/>
        <end position="19"/>
    </location>
</feature>
<feature type="compositionally biased region" description="Basic and acidic residues" evidence="5">
    <location>
        <begin position="570"/>
        <end position="588"/>
    </location>
</feature>
<comment type="caution">
    <text evidence="8">The sequence shown here is derived from an EMBL/GenBank/DDBJ whole genome shotgun (WGS) entry which is preliminary data.</text>
</comment>
<evidence type="ECO:0000313" key="8">
    <source>
        <dbReference type="EMBL" id="PZX51925.1"/>
    </source>
</evidence>
<dbReference type="RefSeq" id="WP_111319029.1">
    <property type="nucleotide sequence ID" value="NZ_QKZT01000008.1"/>
</dbReference>
<evidence type="ECO:0000256" key="3">
    <source>
        <dbReference type="ARBA" id="ARBA00023237"/>
    </source>
</evidence>
<dbReference type="Pfam" id="PF00691">
    <property type="entry name" value="OmpA"/>
    <property type="match status" value="1"/>
</dbReference>
<dbReference type="InterPro" id="IPR006665">
    <property type="entry name" value="OmpA-like"/>
</dbReference>
<evidence type="ECO:0000313" key="9">
    <source>
        <dbReference type="Proteomes" id="UP000248882"/>
    </source>
</evidence>
<dbReference type="AlphaFoldDB" id="A0A2W7RMJ3"/>
<dbReference type="InterPro" id="IPR036737">
    <property type="entry name" value="OmpA-like_sf"/>
</dbReference>
<keyword evidence="2 4" id="KW-0472">Membrane</keyword>
<dbReference type="GO" id="GO:0009279">
    <property type="term" value="C:cell outer membrane"/>
    <property type="evidence" value="ECO:0007669"/>
    <property type="project" value="UniProtKB-SubCell"/>
</dbReference>
<keyword evidence="9" id="KW-1185">Reference proteome</keyword>
<gene>
    <name evidence="8" type="ORF">LV85_02074</name>
</gene>
<dbReference type="PROSITE" id="PS51123">
    <property type="entry name" value="OMPA_2"/>
    <property type="match status" value="1"/>
</dbReference>
<evidence type="ECO:0000256" key="6">
    <source>
        <dbReference type="SAM" id="SignalP"/>
    </source>
</evidence>
<feature type="chain" id="PRO_5015921236" evidence="6">
    <location>
        <begin position="20"/>
        <end position="779"/>
    </location>
</feature>
<sequence length="779" mass="86188">MKKLSLLILAFAFAFSAQAQLHGYKWRFGVSAGTTNYLGDIRPMEVNNFQNFTKYYKRYKTYSDQLSYQLSIEYALGNSVGLMLTGGSYQFGSSDRFIKNDGSLFIESPTFDRALNFQTDVYDAGLSFVIKPDNNWLLSGKSFFAPYITVGAGVQSFKVHGDLLDANGNQYNYFNAAVIPDGVFETELSSLRTENPDGYKTTSLYANVGLGLRFRITKSIELFAQSDFKRTNTDYLDDVSGVYRSSYDNAFQEYAAKPGTNMVSSDNPYRGMENGRPDWYIYHGIGVKFSLGANKKSFNPPVITQRYTYVPTELSNAQMAKEEAQEKARSASGQVTNNYFTVIQLPTNGSAVSGTEGAITDSTTLAELDLQIDSLTIERQGVQQSIATAGSDLENIDQALALAERDSSVSENIMAVRVTNLQTEKSTVETQMIELMSQHSEFQFKLDSLNAVKNTGSASVSKLDSANLMNQLIIYPGQVSKILYSSNPAVLSLDSTAQVSDVYAETTASNTMTREQFDEEMEQFRSDMLAAQATRDSAMMMAFSSQNQIVESRKHDDPEPQEFNIETSGMDDKTAKKLEKNSRKQDKLEEKNNRLLRDALLVGGTAATTAAISNSGDKKNAAAVAANDSTLRARIAQDSLIIDSLSNIPRVVDTVTVKEIQEKNVKTLLHQSKIEVYFDVNNAELTDAERDKLSPVADYMKENPEVSVELVGFADNTGSVSYNLNLTEKRVEAVSTALKDYFKIPSERINISNGGLIIRGNSKGSVETDRKVEIRVLKN</sequence>
<reference evidence="8 9" key="1">
    <citation type="submission" date="2018-06" db="EMBL/GenBank/DDBJ databases">
        <title>Genomic Encyclopedia of Archaeal and Bacterial Type Strains, Phase II (KMG-II): from individual species to whole genera.</title>
        <authorList>
            <person name="Goeker M."/>
        </authorList>
    </citation>
    <scope>NUCLEOTIDE SEQUENCE [LARGE SCALE GENOMIC DNA]</scope>
    <source>
        <strain evidence="8 9">DSM 19830</strain>
    </source>
</reference>
<dbReference type="Gene3D" id="3.30.1330.60">
    <property type="entry name" value="OmpA-like domain"/>
    <property type="match status" value="1"/>
</dbReference>
<feature type="domain" description="OmpA-like" evidence="7">
    <location>
        <begin position="665"/>
        <end position="779"/>
    </location>
</feature>
<dbReference type="Gene3D" id="2.40.160.20">
    <property type="match status" value="1"/>
</dbReference>